<dbReference type="InterPro" id="IPR000524">
    <property type="entry name" value="Tscrpt_reg_HTH_GntR"/>
</dbReference>
<dbReference type="InterPro" id="IPR036388">
    <property type="entry name" value="WH-like_DNA-bd_sf"/>
</dbReference>
<dbReference type="PROSITE" id="PS50949">
    <property type="entry name" value="HTH_GNTR"/>
    <property type="match status" value="1"/>
</dbReference>
<name>A0A3L9Y3A2_9RHOB</name>
<dbReference type="Pfam" id="PF07729">
    <property type="entry name" value="FCD"/>
    <property type="match status" value="1"/>
</dbReference>
<dbReference type="Gene3D" id="1.10.10.10">
    <property type="entry name" value="Winged helix-like DNA-binding domain superfamily/Winged helix DNA-binding domain"/>
    <property type="match status" value="1"/>
</dbReference>
<sequence length="248" mass="27393">MLADGEVLAFMPAQKNSADLAAIPFAELETSSPPAEQIFRQVRDAVLQMQIRPGSLLSETEVGQRFGASRTPVREAFTRLREAGLIVTRPSRGNFVTRLSEPRLREAQFLRSAIETAVVIRLCKIGLGAEHLDRIKMSISGQVTAIADNNDLDFQAQDDRFHTLLAAATGYPRTAMLLAQEKTPLDRLRVLALSDRGHKARLLSEHRDILNAVRARDPAQAQAAMARHLASVLDLIADLRDADGDYFE</sequence>
<feature type="domain" description="HTH gntR-type" evidence="4">
    <location>
        <begin position="32"/>
        <end position="99"/>
    </location>
</feature>
<comment type="caution">
    <text evidence="5">The sequence shown here is derived from an EMBL/GenBank/DDBJ whole genome shotgun (WGS) entry which is preliminary data.</text>
</comment>
<dbReference type="EMBL" id="RCNT01000005">
    <property type="protein sequence ID" value="RMA41955.1"/>
    <property type="molecule type" value="Genomic_DNA"/>
</dbReference>
<dbReference type="PRINTS" id="PR00035">
    <property type="entry name" value="HTHGNTR"/>
</dbReference>
<dbReference type="SMART" id="SM00895">
    <property type="entry name" value="FCD"/>
    <property type="match status" value="1"/>
</dbReference>
<protein>
    <submittedName>
        <fullName evidence="5">GntR family transcriptional regulator</fullName>
    </submittedName>
</protein>
<dbReference type="InterPro" id="IPR011711">
    <property type="entry name" value="GntR_C"/>
</dbReference>
<evidence type="ECO:0000256" key="2">
    <source>
        <dbReference type="ARBA" id="ARBA00023125"/>
    </source>
</evidence>
<evidence type="ECO:0000313" key="6">
    <source>
        <dbReference type="Proteomes" id="UP000281343"/>
    </source>
</evidence>
<dbReference type="SMART" id="SM00345">
    <property type="entry name" value="HTH_GNTR"/>
    <property type="match status" value="1"/>
</dbReference>
<dbReference type="PANTHER" id="PTHR43537:SF6">
    <property type="entry name" value="HTH-TYPE TRANSCRIPTIONAL REPRESSOR RSPR"/>
    <property type="match status" value="1"/>
</dbReference>
<proteinExistence type="predicted"/>
<dbReference type="GO" id="GO:0003677">
    <property type="term" value="F:DNA binding"/>
    <property type="evidence" value="ECO:0007669"/>
    <property type="project" value="UniProtKB-KW"/>
</dbReference>
<dbReference type="SUPFAM" id="SSF48008">
    <property type="entry name" value="GntR ligand-binding domain-like"/>
    <property type="match status" value="1"/>
</dbReference>
<dbReference type="InterPro" id="IPR008920">
    <property type="entry name" value="TF_FadR/GntR_C"/>
</dbReference>
<evidence type="ECO:0000313" key="5">
    <source>
        <dbReference type="EMBL" id="RMA41955.1"/>
    </source>
</evidence>
<keyword evidence="3" id="KW-0804">Transcription</keyword>
<dbReference type="GO" id="GO:0003700">
    <property type="term" value="F:DNA-binding transcription factor activity"/>
    <property type="evidence" value="ECO:0007669"/>
    <property type="project" value="InterPro"/>
</dbReference>
<evidence type="ECO:0000256" key="3">
    <source>
        <dbReference type="ARBA" id="ARBA00023163"/>
    </source>
</evidence>
<gene>
    <name evidence="5" type="ORF">D9R08_10770</name>
</gene>
<dbReference type="Pfam" id="PF00392">
    <property type="entry name" value="GntR"/>
    <property type="match status" value="1"/>
</dbReference>
<organism evidence="5 6">
    <name type="scientific">Rhodophyticola porphyridii</name>
    <dbReference type="NCBI Taxonomy" id="1852017"/>
    <lineage>
        <taxon>Bacteria</taxon>
        <taxon>Pseudomonadati</taxon>
        <taxon>Pseudomonadota</taxon>
        <taxon>Alphaproteobacteria</taxon>
        <taxon>Rhodobacterales</taxon>
        <taxon>Roseobacteraceae</taxon>
        <taxon>Rhodophyticola</taxon>
    </lineage>
</organism>
<keyword evidence="1" id="KW-0805">Transcription regulation</keyword>
<evidence type="ECO:0000256" key="1">
    <source>
        <dbReference type="ARBA" id="ARBA00023015"/>
    </source>
</evidence>
<dbReference type="AlphaFoldDB" id="A0A3L9Y3A2"/>
<reference evidence="5 6" key="1">
    <citation type="submission" date="2018-10" db="EMBL/GenBank/DDBJ databases">
        <authorList>
            <person name="Jung H.S."/>
            <person name="Jeon C.O."/>
        </authorList>
    </citation>
    <scope>NUCLEOTIDE SEQUENCE [LARGE SCALE GENOMIC DNA]</scope>
    <source>
        <strain evidence="5 6">MA-7-27</strain>
    </source>
</reference>
<keyword evidence="2" id="KW-0238">DNA-binding</keyword>
<dbReference type="PANTHER" id="PTHR43537">
    <property type="entry name" value="TRANSCRIPTIONAL REGULATOR, GNTR FAMILY"/>
    <property type="match status" value="1"/>
</dbReference>
<dbReference type="Proteomes" id="UP000281343">
    <property type="component" value="Unassembled WGS sequence"/>
</dbReference>
<dbReference type="InterPro" id="IPR036390">
    <property type="entry name" value="WH_DNA-bd_sf"/>
</dbReference>
<keyword evidence="6" id="KW-1185">Reference proteome</keyword>
<evidence type="ECO:0000259" key="4">
    <source>
        <dbReference type="PROSITE" id="PS50949"/>
    </source>
</evidence>
<dbReference type="Gene3D" id="1.20.120.530">
    <property type="entry name" value="GntR ligand-binding domain-like"/>
    <property type="match status" value="1"/>
</dbReference>
<accession>A0A3L9Y3A2</accession>
<dbReference type="CDD" id="cd07377">
    <property type="entry name" value="WHTH_GntR"/>
    <property type="match status" value="1"/>
</dbReference>
<dbReference type="SUPFAM" id="SSF46785">
    <property type="entry name" value="Winged helix' DNA-binding domain"/>
    <property type="match status" value="1"/>
</dbReference>